<evidence type="ECO:0000256" key="1">
    <source>
        <dbReference type="ARBA" id="ARBA00022603"/>
    </source>
</evidence>
<dbReference type="Proteomes" id="UP000184363">
    <property type="component" value="Unassembled WGS sequence"/>
</dbReference>
<dbReference type="InterPro" id="IPR029063">
    <property type="entry name" value="SAM-dependent_MTases_sf"/>
</dbReference>
<accession>A0A1M6VWK6</accession>
<keyword evidence="1 5" id="KW-0489">Methyltransferase</keyword>
<keyword evidence="6" id="KW-1185">Reference proteome</keyword>
<protein>
    <submittedName>
        <fullName evidence="5">Ubiquinone/menaquinone biosynthesis C-methylase UbiE</fullName>
    </submittedName>
</protein>
<dbReference type="STRING" id="1848.SAMN05443637_11395"/>
<reference evidence="5 6" key="1">
    <citation type="submission" date="2016-11" db="EMBL/GenBank/DDBJ databases">
        <authorList>
            <person name="Jaros S."/>
            <person name="Januszkiewicz K."/>
            <person name="Wedrychowicz H."/>
        </authorList>
    </citation>
    <scope>NUCLEOTIDE SEQUENCE [LARGE SCALE GENOMIC DNA]</scope>
    <source>
        <strain evidence="5 6">DSM 43832</strain>
    </source>
</reference>
<evidence type="ECO:0000259" key="4">
    <source>
        <dbReference type="Pfam" id="PF13649"/>
    </source>
</evidence>
<evidence type="ECO:0000256" key="3">
    <source>
        <dbReference type="ARBA" id="ARBA00022691"/>
    </source>
</evidence>
<dbReference type="Gene3D" id="3.40.50.150">
    <property type="entry name" value="Vaccinia Virus protein VP39"/>
    <property type="match status" value="1"/>
</dbReference>
<gene>
    <name evidence="5" type="ORF">SAMN05443637_11395</name>
</gene>
<dbReference type="InterPro" id="IPR041698">
    <property type="entry name" value="Methyltransf_25"/>
</dbReference>
<evidence type="ECO:0000313" key="5">
    <source>
        <dbReference type="EMBL" id="SHK85814.1"/>
    </source>
</evidence>
<feature type="domain" description="Methyltransferase" evidence="4">
    <location>
        <begin position="23"/>
        <end position="119"/>
    </location>
</feature>
<name>A0A1M6VWK6_PSETH</name>
<dbReference type="PANTHER" id="PTHR43464">
    <property type="entry name" value="METHYLTRANSFERASE"/>
    <property type="match status" value="1"/>
</dbReference>
<organism evidence="5 6">
    <name type="scientific">Pseudonocardia thermophila</name>
    <dbReference type="NCBI Taxonomy" id="1848"/>
    <lineage>
        <taxon>Bacteria</taxon>
        <taxon>Bacillati</taxon>
        <taxon>Actinomycetota</taxon>
        <taxon>Actinomycetes</taxon>
        <taxon>Pseudonocardiales</taxon>
        <taxon>Pseudonocardiaceae</taxon>
        <taxon>Pseudonocardia</taxon>
    </lineage>
</organism>
<proteinExistence type="predicted"/>
<dbReference type="Pfam" id="PF13649">
    <property type="entry name" value="Methyltransf_25"/>
    <property type="match status" value="1"/>
</dbReference>
<sequence length="236" mass="23876">MFRAVAAAVASVQERKPDTAPLVLDVGGGSGAWAVPLARLGCAVTVVDHSPNALAALQRRAREAGVAELVTAVQGDVDALADVAPTAGFDLVLGHGLLEVVDDARAAVAALAAACRPGGTVSVLVSGRLAAVLARTIAGKLTEALALLSDPEGRLGDRDGVRRRLDVEPLRALLTDAGLEIELLQGDGVLESWVPGSVREEGSAAAGLVTELEALGAAEPGLLAIAPRLHALGKRP</sequence>
<keyword evidence="2" id="KW-0808">Transferase</keyword>
<evidence type="ECO:0000313" key="6">
    <source>
        <dbReference type="Proteomes" id="UP000184363"/>
    </source>
</evidence>
<dbReference type="EMBL" id="FRAP01000013">
    <property type="protein sequence ID" value="SHK85814.1"/>
    <property type="molecule type" value="Genomic_DNA"/>
</dbReference>
<dbReference type="AlphaFoldDB" id="A0A1M6VWK6"/>
<dbReference type="SUPFAM" id="SSF53335">
    <property type="entry name" value="S-adenosyl-L-methionine-dependent methyltransferases"/>
    <property type="match status" value="1"/>
</dbReference>
<dbReference type="PANTHER" id="PTHR43464:SF19">
    <property type="entry name" value="UBIQUINONE BIOSYNTHESIS O-METHYLTRANSFERASE, MITOCHONDRIAL"/>
    <property type="match status" value="1"/>
</dbReference>
<keyword evidence="5" id="KW-0830">Ubiquinone</keyword>
<keyword evidence="3" id="KW-0949">S-adenosyl-L-methionine</keyword>
<dbReference type="GO" id="GO:0032259">
    <property type="term" value="P:methylation"/>
    <property type="evidence" value="ECO:0007669"/>
    <property type="project" value="UniProtKB-KW"/>
</dbReference>
<dbReference type="GO" id="GO:0008168">
    <property type="term" value="F:methyltransferase activity"/>
    <property type="evidence" value="ECO:0007669"/>
    <property type="project" value="UniProtKB-KW"/>
</dbReference>
<evidence type="ECO:0000256" key="2">
    <source>
        <dbReference type="ARBA" id="ARBA00022679"/>
    </source>
</evidence>
<dbReference type="CDD" id="cd02440">
    <property type="entry name" value="AdoMet_MTases"/>
    <property type="match status" value="1"/>
</dbReference>